<dbReference type="Proteomes" id="UP000078492">
    <property type="component" value="Unassembled WGS sequence"/>
</dbReference>
<dbReference type="EMBL" id="LKEY01014596">
    <property type="protein sequence ID" value="KYN50465.1"/>
    <property type="molecule type" value="Genomic_DNA"/>
</dbReference>
<dbReference type="FunFam" id="6.10.140.2150:FF:000001">
    <property type="entry name" value="Sphingosine-1-phosphate lyase 1"/>
    <property type="match status" value="1"/>
</dbReference>
<protein>
    <submittedName>
        <fullName evidence="4">Sphingosine-1-phosphate lyase</fullName>
    </submittedName>
</protein>
<dbReference type="GO" id="GO:0030149">
    <property type="term" value="P:sphingolipid catabolic process"/>
    <property type="evidence" value="ECO:0007669"/>
    <property type="project" value="TreeGrafter"/>
</dbReference>
<evidence type="ECO:0000313" key="5">
    <source>
        <dbReference type="Proteomes" id="UP000078492"/>
    </source>
</evidence>
<dbReference type="InterPro" id="IPR015422">
    <property type="entry name" value="PyrdxlP-dep_Trfase_small"/>
</dbReference>
<evidence type="ECO:0000256" key="1">
    <source>
        <dbReference type="ARBA" id="ARBA00001933"/>
    </source>
</evidence>
<sequence length="117" mass="12998">MDGIFIFGTPATSVIAIGSNDFHIYRLSEALSNKGWSLNPLQFPCGIHICVTHVHTEPGVADQFLEDVNTELEIIMEDRNVPVKGKLAMYGMSQSIPDRSVVGEITKSFLDSMYYTE</sequence>
<evidence type="ECO:0000313" key="4">
    <source>
        <dbReference type="EMBL" id="KYN50465.1"/>
    </source>
</evidence>
<accession>A0A151K2X0</accession>
<dbReference type="InterPro" id="IPR050477">
    <property type="entry name" value="GrpII_AminoAcid_Decarb"/>
</dbReference>
<reference evidence="4 5" key="1">
    <citation type="submission" date="2015-09" db="EMBL/GenBank/DDBJ databases">
        <title>Trachymyrmex cornetzi WGS genome.</title>
        <authorList>
            <person name="Nygaard S."/>
            <person name="Hu H."/>
            <person name="Boomsma J."/>
            <person name="Zhang G."/>
        </authorList>
    </citation>
    <scope>NUCLEOTIDE SEQUENCE [LARGE SCALE GENOMIC DNA]</scope>
    <source>
        <strain evidence="4">Tcor2-1</strain>
        <tissue evidence="4">Whole body</tissue>
    </source>
</reference>
<dbReference type="PANTHER" id="PTHR42735">
    <property type="match status" value="1"/>
</dbReference>
<dbReference type="Gene3D" id="6.10.140.2150">
    <property type="match status" value="1"/>
</dbReference>
<evidence type="ECO:0000256" key="3">
    <source>
        <dbReference type="ARBA" id="ARBA00023239"/>
    </source>
</evidence>
<dbReference type="GO" id="GO:0008117">
    <property type="term" value="F:sphinganine-1-phosphate aldolase activity"/>
    <property type="evidence" value="ECO:0007669"/>
    <property type="project" value="TreeGrafter"/>
</dbReference>
<comment type="caution">
    <text evidence="4">The sequence shown here is derived from an EMBL/GenBank/DDBJ whole genome shotgun (WGS) entry which is preliminary data.</text>
</comment>
<name>A0A151K2X0_9HYME</name>
<comment type="cofactor">
    <cofactor evidence="1">
        <name>pyridoxal 5'-phosphate</name>
        <dbReference type="ChEBI" id="CHEBI:597326"/>
    </cofactor>
</comment>
<dbReference type="GO" id="GO:0005783">
    <property type="term" value="C:endoplasmic reticulum"/>
    <property type="evidence" value="ECO:0007669"/>
    <property type="project" value="TreeGrafter"/>
</dbReference>
<proteinExistence type="predicted"/>
<dbReference type="GO" id="GO:0016020">
    <property type="term" value="C:membrane"/>
    <property type="evidence" value="ECO:0007669"/>
    <property type="project" value="GOC"/>
</dbReference>
<dbReference type="AlphaFoldDB" id="A0A151K2X0"/>
<keyword evidence="3 4" id="KW-0456">Lyase</keyword>
<dbReference type="STRING" id="471704.A0A151K2X0"/>
<dbReference type="SUPFAM" id="SSF53383">
    <property type="entry name" value="PLP-dependent transferases"/>
    <property type="match status" value="1"/>
</dbReference>
<evidence type="ECO:0000256" key="2">
    <source>
        <dbReference type="ARBA" id="ARBA00022898"/>
    </source>
</evidence>
<dbReference type="Gene3D" id="3.90.1150.10">
    <property type="entry name" value="Aspartate Aminotransferase, domain 1"/>
    <property type="match status" value="1"/>
</dbReference>
<dbReference type="InterPro" id="IPR015424">
    <property type="entry name" value="PyrdxlP-dep_Trfase"/>
</dbReference>
<organism evidence="4 5">
    <name type="scientific">Trachymyrmex cornetzi</name>
    <dbReference type="NCBI Taxonomy" id="471704"/>
    <lineage>
        <taxon>Eukaryota</taxon>
        <taxon>Metazoa</taxon>
        <taxon>Ecdysozoa</taxon>
        <taxon>Arthropoda</taxon>
        <taxon>Hexapoda</taxon>
        <taxon>Insecta</taxon>
        <taxon>Pterygota</taxon>
        <taxon>Neoptera</taxon>
        <taxon>Endopterygota</taxon>
        <taxon>Hymenoptera</taxon>
        <taxon>Apocrita</taxon>
        <taxon>Aculeata</taxon>
        <taxon>Formicoidea</taxon>
        <taxon>Formicidae</taxon>
        <taxon>Myrmicinae</taxon>
        <taxon>Trachymyrmex</taxon>
    </lineage>
</organism>
<keyword evidence="2" id="KW-0663">Pyridoxal phosphate</keyword>
<dbReference type="PANTHER" id="PTHR42735:SF6">
    <property type="entry name" value="SPHINGOSINE-1-PHOSPHATE LYASE 1"/>
    <property type="match status" value="1"/>
</dbReference>
<keyword evidence="5" id="KW-1185">Reference proteome</keyword>
<gene>
    <name evidence="4" type="ORF">ALC57_00102</name>
</gene>